<evidence type="ECO:0000313" key="2">
    <source>
        <dbReference type="Proteomes" id="UP000199412"/>
    </source>
</evidence>
<proteinExistence type="predicted"/>
<dbReference type="RefSeq" id="WP_143027183.1">
    <property type="nucleotide sequence ID" value="NZ_FNAP01000009.1"/>
</dbReference>
<keyword evidence="2" id="KW-1185">Reference proteome</keyword>
<dbReference type="AlphaFoldDB" id="A0A1G7EM36"/>
<evidence type="ECO:0000313" key="1">
    <source>
        <dbReference type="EMBL" id="SDE64681.1"/>
    </source>
</evidence>
<dbReference type="EMBL" id="FNAP01000009">
    <property type="protein sequence ID" value="SDE64681.1"/>
    <property type="molecule type" value="Genomic_DNA"/>
</dbReference>
<accession>A0A1G7EM36</accession>
<reference evidence="1 2" key="1">
    <citation type="submission" date="2016-10" db="EMBL/GenBank/DDBJ databases">
        <authorList>
            <person name="de Groot N.N."/>
        </authorList>
    </citation>
    <scope>NUCLEOTIDE SEQUENCE [LARGE SCALE GENOMIC DNA]</scope>
    <source>
        <strain evidence="1 2">ATCC 700224</strain>
    </source>
</reference>
<dbReference type="STRING" id="69960.SAMN05421720_109127"/>
<protein>
    <submittedName>
        <fullName evidence="1">Uncharacterized protein</fullName>
    </submittedName>
</protein>
<dbReference type="Proteomes" id="UP000199412">
    <property type="component" value="Unassembled WGS sequence"/>
</dbReference>
<organism evidence="1 2">
    <name type="scientific">Rhodospira trueperi</name>
    <dbReference type="NCBI Taxonomy" id="69960"/>
    <lineage>
        <taxon>Bacteria</taxon>
        <taxon>Pseudomonadati</taxon>
        <taxon>Pseudomonadota</taxon>
        <taxon>Alphaproteobacteria</taxon>
        <taxon>Rhodospirillales</taxon>
        <taxon>Rhodospirillaceae</taxon>
        <taxon>Rhodospira</taxon>
    </lineage>
</organism>
<name>A0A1G7EM36_9PROT</name>
<gene>
    <name evidence="1" type="ORF">SAMN05421720_109127</name>
</gene>
<sequence>MLVMDLRIPQQLSHHGKAHAFHDRVRRARMTQVTDAPAVEAGFRADTTPRFLQVGHGLAGQGTGTDDHIWIVRVLGNAVPECAGFPRTLLPRRFPEKNKASADIG</sequence>